<feature type="binding site" evidence="1">
    <location>
        <begin position="131"/>
        <end position="139"/>
    </location>
    <ligand>
        <name>ATP</name>
        <dbReference type="ChEBI" id="CHEBI:30616"/>
    </ligand>
</feature>
<dbReference type="PIRSF" id="PIRSF006806">
    <property type="entry name" value="FTHF_cligase"/>
    <property type="match status" value="1"/>
</dbReference>
<keyword evidence="1 2" id="KW-0547">Nucleotide-binding</keyword>
<organism evidence="3 4">
    <name type="scientific">Flagellimonas allohymeniacidonis</name>
    <dbReference type="NCBI Taxonomy" id="2517819"/>
    <lineage>
        <taxon>Bacteria</taxon>
        <taxon>Pseudomonadati</taxon>
        <taxon>Bacteroidota</taxon>
        <taxon>Flavobacteriia</taxon>
        <taxon>Flavobacteriales</taxon>
        <taxon>Flavobacteriaceae</taxon>
        <taxon>Flagellimonas</taxon>
    </lineage>
</organism>
<dbReference type="EC" id="6.3.3.2" evidence="2"/>
<dbReference type="GO" id="GO:0035999">
    <property type="term" value="P:tetrahydrofolate interconversion"/>
    <property type="evidence" value="ECO:0007669"/>
    <property type="project" value="TreeGrafter"/>
</dbReference>
<gene>
    <name evidence="3" type="ORF">EW142_14095</name>
</gene>
<accession>A0A4Q8QBQ9</accession>
<dbReference type="Proteomes" id="UP000291981">
    <property type="component" value="Unassembled WGS sequence"/>
</dbReference>
<keyword evidence="3" id="KW-0436">Ligase</keyword>
<dbReference type="InterPro" id="IPR002698">
    <property type="entry name" value="FTHF_cligase"/>
</dbReference>
<dbReference type="EMBL" id="SGIU01000002">
    <property type="protein sequence ID" value="TAI47785.1"/>
    <property type="molecule type" value="Genomic_DNA"/>
</dbReference>
<feature type="binding site" evidence="1">
    <location>
        <position position="50"/>
    </location>
    <ligand>
        <name>substrate</name>
    </ligand>
</feature>
<dbReference type="OrthoDB" id="9801938at2"/>
<comment type="catalytic activity">
    <reaction evidence="2">
        <text>(6S)-5-formyl-5,6,7,8-tetrahydrofolate + ATP = (6R)-5,10-methenyltetrahydrofolate + ADP + phosphate</text>
        <dbReference type="Rhea" id="RHEA:10488"/>
        <dbReference type="ChEBI" id="CHEBI:30616"/>
        <dbReference type="ChEBI" id="CHEBI:43474"/>
        <dbReference type="ChEBI" id="CHEBI:57455"/>
        <dbReference type="ChEBI" id="CHEBI:57457"/>
        <dbReference type="ChEBI" id="CHEBI:456216"/>
        <dbReference type="EC" id="6.3.3.2"/>
    </reaction>
</comment>
<dbReference type="RefSeq" id="WP_130614895.1">
    <property type="nucleotide sequence ID" value="NZ_SGIU01000002.1"/>
</dbReference>
<sequence>MLKHELRKKYKLLRAELSENQISEQSLRIVNGLLKIPMWDFFYFHTFLSIPQNKEVDTHALITLLQGKDKSIVVPKVTGPNTLSNYLLQDHTILKPNQWNIPEPVDGIEVEPSKIEVVFVPLLAYDVLGNRIGYGKGFYDAFLQDCSPETLKVGLSFFEPEVEVIEDVRDEDIRLDYCVTPKGLHKF</sequence>
<evidence type="ECO:0000256" key="2">
    <source>
        <dbReference type="RuleBase" id="RU361279"/>
    </source>
</evidence>
<comment type="similarity">
    <text evidence="2">Belongs to the 5-formyltetrahydrofolate cyclo-ligase family.</text>
</comment>
<dbReference type="GO" id="GO:0046872">
    <property type="term" value="F:metal ion binding"/>
    <property type="evidence" value="ECO:0007669"/>
    <property type="project" value="UniProtKB-KW"/>
</dbReference>
<keyword evidence="4" id="KW-1185">Reference proteome</keyword>
<dbReference type="GO" id="GO:0030272">
    <property type="term" value="F:5-formyltetrahydrofolate cyclo-ligase activity"/>
    <property type="evidence" value="ECO:0007669"/>
    <property type="project" value="UniProtKB-EC"/>
</dbReference>
<reference evidence="3 4" key="1">
    <citation type="submission" date="2019-02" db="EMBL/GenBank/DDBJ databases">
        <title>Draft genome sequence of Muricauda sp. 176CP4-71.</title>
        <authorList>
            <person name="Park J.-S."/>
        </authorList>
    </citation>
    <scope>NUCLEOTIDE SEQUENCE [LARGE SCALE GENOMIC DNA]</scope>
    <source>
        <strain evidence="3 4">176CP4-71</strain>
    </source>
</reference>
<dbReference type="InterPro" id="IPR024185">
    <property type="entry name" value="FTHF_cligase-like_sf"/>
</dbReference>
<keyword evidence="2" id="KW-0460">Magnesium</keyword>
<comment type="caution">
    <text evidence="3">The sequence shown here is derived from an EMBL/GenBank/DDBJ whole genome shotgun (WGS) entry which is preliminary data.</text>
</comment>
<feature type="binding site" evidence="1">
    <location>
        <position position="55"/>
    </location>
    <ligand>
        <name>substrate</name>
    </ligand>
</feature>
<evidence type="ECO:0000313" key="4">
    <source>
        <dbReference type="Proteomes" id="UP000291981"/>
    </source>
</evidence>
<dbReference type="Gene3D" id="3.40.50.10420">
    <property type="entry name" value="NagB/RpiA/CoA transferase-like"/>
    <property type="match status" value="1"/>
</dbReference>
<keyword evidence="1 2" id="KW-0067">ATP-binding</keyword>
<dbReference type="SUPFAM" id="SSF100950">
    <property type="entry name" value="NagB/RpiA/CoA transferase-like"/>
    <property type="match status" value="1"/>
</dbReference>
<dbReference type="PANTHER" id="PTHR23407">
    <property type="entry name" value="ATPASE INHIBITOR/5-FORMYLTETRAHYDROFOLATE CYCLO-LIGASE"/>
    <property type="match status" value="1"/>
</dbReference>
<dbReference type="PANTHER" id="PTHR23407:SF11">
    <property type="entry name" value="CHROMOSOME UNDETERMINED SCAFFOLD_24, WHOLE GENOME SHOTGUN SEQUENCE"/>
    <property type="match status" value="1"/>
</dbReference>
<dbReference type="Pfam" id="PF01812">
    <property type="entry name" value="5-FTHF_cyc-lig"/>
    <property type="match status" value="1"/>
</dbReference>
<dbReference type="GO" id="GO:0005524">
    <property type="term" value="F:ATP binding"/>
    <property type="evidence" value="ECO:0007669"/>
    <property type="project" value="UniProtKB-KW"/>
</dbReference>
<dbReference type="NCBIfam" id="TIGR02727">
    <property type="entry name" value="MTHFS_bact"/>
    <property type="match status" value="1"/>
</dbReference>
<dbReference type="InterPro" id="IPR037171">
    <property type="entry name" value="NagB/RpiA_transferase-like"/>
</dbReference>
<protein>
    <recommendedName>
        <fullName evidence="2">5-formyltetrahydrofolate cyclo-ligase</fullName>
        <ecNumber evidence="2">6.3.3.2</ecNumber>
    </recommendedName>
</protein>
<evidence type="ECO:0000313" key="3">
    <source>
        <dbReference type="EMBL" id="TAI47785.1"/>
    </source>
</evidence>
<comment type="cofactor">
    <cofactor evidence="2">
        <name>Mg(2+)</name>
        <dbReference type="ChEBI" id="CHEBI:18420"/>
    </cofactor>
</comment>
<keyword evidence="2" id="KW-0479">Metal-binding</keyword>
<evidence type="ECO:0000256" key="1">
    <source>
        <dbReference type="PIRSR" id="PIRSR006806-1"/>
    </source>
</evidence>
<name>A0A4Q8QBQ9_9FLAO</name>
<dbReference type="GO" id="GO:0009396">
    <property type="term" value="P:folic acid-containing compound biosynthetic process"/>
    <property type="evidence" value="ECO:0007669"/>
    <property type="project" value="TreeGrafter"/>
</dbReference>
<feature type="binding site" evidence="1">
    <location>
        <begin position="3"/>
        <end position="7"/>
    </location>
    <ligand>
        <name>ATP</name>
        <dbReference type="ChEBI" id="CHEBI:30616"/>
    </ligand>
</feature>
<proteinExistence type="inferred from homology"/>
<dbReference type="AlphaFoldDB" id="A0A4Q8QBQ9"/>